<dbReference type="InterPro" id="IPR005467">
    <property type="entry name" value="His_kinase_dom"/>
</dbReference>
<organism evidence="7 8">
    <name type="scientific">Marinospirillum alkaliphilum DSM 21637</name>
    <dbReference type="NCBI Taxonomy" id="1122209"/>
    <lineage>
        <taxon>Bacteria</taxon>
        <taxon>Pseudomonadati</taxon>
        <taxon>Pseudomonadota</taxon>
        <taxon>Gammaproteobacteria</taxon>
        <taxon>Oceanospirillales</taxon>
        <taxon>Oceanospirillaceae</taxon>
        <taxon>Marinospirillum</taxon>
    </lineage>
</organism>
<proteinExistence type="predicted"/>
<dbReference type="Proteomes" id="UP000182350">
    <property type="component" value="Unassembled WGS sequence"/>
</dbReference>
<feature type="domain" description="Histidine kinase" evidence="5">
    <location>
        <begin position="157"/>
        <end position="368"/>
    </location>
</feature>
<evidence type="ECO:0000256" key="4">
    <source>
        <dbReference type="PROSITE-ProRule" id="PRU00169"/>
    </source>
</evidence>
<dbReference type="InterPro" id="IPR003594">
    <property type="entry name" value="HATPase_dom"/>
</dbReference>
<dbReference type="STRING" id="1122209.SAMN02745752_01139"/>
<dbReference type="PROSITE" id="PS50109">
    <property type="entry name" value="HIS_KIN"/>
    <property type="match status" value="1"/>
</dbReference>
<dbReference type="CDD" id="cd00082">
    <property type="entry name" value="HisKA"/>
    <property type="match status" value="1"/>
</dbReference>
<sequence>MTLAETSDSNRKTLLVVDDAPENLDIMTSLLKDRFQVKAAINGRIALKIASQQRPDLILLDVMMPDMDGYEVCRQLKADPATAAIPVIFLTALDSVDDETRGLTLGAVDYIAKPLNPAILMARINTHLALDEVRRELAAQNQALVEAARMREDVERIMHHDLKAPLTNIISIPSVLRNAGELNDRQQDFLQKLEDTGWRMLNMINMSLVLLKIEYGTYQPDWQEASLLQLLKQVMDEQQQAFHRKQLRFVLTQSDAAADQLIRTEPLLLQNLFANLLKNACEAAPAGSELLIELSDTPQGLQLVFENPGEVPEAIRPRFFEKFVTAGKKQGTGLGTYSAQLMAGVLLIDLALDTSVAGRTRLLLTFRK</sequence>
<dbReference type="GO" id="GO:0000155">
    <property type="term" value="F:phosphorelay sensor kinase activity"/>
    <property type="evidence" value="ECO:0007669"/>
    <property type="project" value="InterPro"/>
</dbReference>
<dbReference type="InterPro" id="IPR011006">
    <property type="entry name" value="CheY-like_superfamily"/>
</dbReference>
<reference evidence="7 8" key="1">
    <citation type="submission" date="2016-11" db="EMBL/GenBank/DDBJ databases">
        <authorList>
            <person name="Jaros S."/>
            <person name="Januszkiewicz K."/>
            <person name="Wedrychowicz H."/>
        </authorList>
    </citation>
    <scope>NUCLEOTIDE SEQUENCE [LARGE SCALE GENOMIC DNA]</scope>
    <source>
        <strain evidence="7 8">DSM 21637</strain>
    </source>
</reference>
<dbReference type="InterPro" id="IPR003661">
    <property type="entry name" value="HisK_dim/P_dom"/>
</dbReference>
<dbReference type="EMBL" id="FPJW01000003">
    <property type="protein sequence ID" value="SFX29873.1"/>
    <property type="molecule type" value="Genomic_DNA"/>
</dbReference>
<evidence type="ECO:0000313" key="8">
    <source>
        <dbReference type="Proteomes" id="UP000182350"/>
    </source>
</evidence>
<dbReference type="Pfam" id="PF02518">
    <property type="entry name" value="HATPase_c"/>
    <property type="match status" value="1"/>
</dbReference>
<accession>A0A1K1VXD0</accession>
<name>A0A1K1VXD0_9GAMM</name>
<dbReference type="InterPro" id="IPR001789">
    <property type="entry name" value="Sig_transdc_resp-reg_receiver"/>
</dbReference>
<keyword evidence="3 4" id="KW-0597">Phosphoprotein</keyword>
<dbReference type="SUPFAM" id="SSF47384">
    <property type="entry name" value="Homodimeric domain of signal transducing histidine kinase"/>
    <property type="match status" value="1"/>
</dbReference>
<keyword evidence="7" id="KW-0418">Kinase</keyword>
<evidence type="ECO:0000259" key="6">
    <source>
        <dbReference type="PROSITE" id="PS50110"/>
    </source>
</evidence>
<dbReference type="SMART" id="SM00388">
    <property type="entry name" value="HisKA"/>
    <property type="match status" value="1"/>
</dbReference>
<evidence type="ECO:0000256" key="1">
    <source>
        <dbReference type="ARBA" id="ARBA00000085"/>
    </source>
</evidence>
<dbReference type="CDD" id="cd19920">
    <property type="entry name" value="REC_PA4781-like"/>
    <property type="match status" value="1"/>
</dbReference>
<evidence type="ECO:0000256" key="2">
    <source>
        <dbReference type="ARBA" id="ARBA00012438"/>
    </source>
</evidence>
<keyword evidence="7" id="KW-0808">Transferase</keyword>
<feature type="domain" description="Response regulatory" evidence="6">
    <location>
        <begin position="13"/>
        <end position="128"/>
    </location>
</feature>
<dbReference type="SUPFAM" id="SSF55874">
    <property type="entry name" value="ATPase domain of HSP90 chaperone/DNA topoisomerase II/histidine kinase"/>
    <property type="match status" value="1"/>
</dbReference>
<evidence type="ECO:0000259" key="5">
    <source>
        <dbReference type="PROSITE" id="PS50109"/>
    </source>
</evidence>
<evidence type="ECO:0000256" key="3">
    <source>
        <dbReference type="ARBA" id="ARBA00022553"/>
    </source>
</evidence>
<dbReference type="PANTHER" id="PTHR43547:SF2">
    <property type="entry name" value="HYBRID SIGNAL TRANSDUCTION HISTIDINE KINASE C"/>
    <property type="match status" value="1"/>
</dbReference>
<dbReference type="PROSITE" id="PS50110">
    <property type="entry name" value="RESPONSE_REGULATORY"/>
    <property type="match status" value="1"/>
</dbReference>
<dbReference type="AlphaFoldDB" id="A0A1K1VXD0"/>
<dbReference type="EC" id="2.7.13.3" evidence="2"/>
<dbReference type="SMART" id="SM00448">
    <property type="entry name" value="REC"/>
    <property type="match status" value="1"/>
</dbReference>
<dbReference type="Pfam" id="PF00072">
    <property type="entry name" value="Response_reg"/>
    <property type="match status" value="1"/>
</dbReference>
<dbReference type="InterPro" id="IPR036890">
    <property type="entry name" value="HATPase_C_sf"/>
</dbReference>
<dbReference type="OrthoDB" id="1931120at2"/>
<dbReference type="SMART" id="SM00387">
    <property type="entry name" value="HATPase_c"/>
    <property type="match status" value="1"/>
</dbReference>
<dbReference type="Gene3D" id="1.10.287.130">
    <property type="match status" value="1"/>
</dbReference>
<keyword evidence="8" id="KW-1185">Reference proteome</keyword>
<comment type="catalytic activity">
    <reaction evidence="1">
        <text>ATP + protein L-histidine = ADP + protein N-phospho-L-histidine.</text>
        <dbReference type="EC" id="2.7.13.3"/>
    </reaction>
</comment>
<dbReference type="SUPFAM" id="SSF52172">
    <property type="entry name" value="CheY-like"/>
    <property type="match status" value="1"/>
</dbReference>
<dbReference type="RefSeq" id="WP_072325388.1">
    <property type="nucleotide sequence ID" value="NZ_FPJW01000003.1"/>
</dbReference>
<dbReference type="PANTHER" id="PTHR43547">
    <property type="entry name" value="TWO-COMPONENT HISTIDINE KINASE"/>
    <property type="match status" value="1"/>
</dbReference>
<protein>
    <recommendedName>
        <fullName evidence="2">histidine kinase</fullName>
        <ecNumber evidence="2">2.7.13.3</ecNumber>
    </recommendedName>
</protein>
<dbReference type="Gene3D" id="3.30.565.10">
    <property type="entry name" value="Histidine kinase-like ATPase, C-terminal domain"/>
    <property type="match status" value="1"/>
</dbReference>
<evidence type="ECO:0000313" key="7">
    <source>
        <dbReference type="EMBL" id="SFX29873.1"/>
    </source>
</evidence>
<dbReference type="Gene3D" id="3.40.50.2300">
    <property type="match status" value="1"/>
</dbReference>
<gene>
    <name evidence="7" type="ORF">SAMN02745752_01139</name>
</gene>
<dbReference type="InterPro" id="IPR036097">
    <property type="entry name" value="HisK_dim/P_sf"/>
</dbReference>
<feature type="modified residue" description="4-aspartylphosphate" evidence="4">
    <location>
        <position position="61"/>
    </location>
</feature>
<dbReference type="Pfam" id="PF00512">
    <property type="entry name" value="HisKA"/>
    <property type="match status" value="1"/>
</dbReference>